<organism evidence="1 2">
    <name type="scientific">Ruminococcus turbiniformis</name>
    <dbReference type="NCBI Taxonomy" id="2881258"/>
    <lineage>
        <taxon>Bacteria</taxon>
        <taxon>Bacillati</taxon>
        <taxon>Bacillota</taxon>
        <taxon>Clostridia</taxon>
        <taxon>Eubacteriales</taxon>
        <taxon>Oscillospiraceae</taxon>
        <taxon>Ruminococcus</taxon>
    </lineage>
</organism>
<accession>A0ABS8G139</accession>
<proteinExistence type="predicted"/>
<protein>
    <submittedName>
        <fullName evidence="1">Uncharacterized protein</fullName>
    </submittedName>
</protein>
<dbReference type="EMBL" id="JAJEQX010000041">
    <property type="protein sequence ID" value="MCC2255936.1"/>
    <property type="molecule type" value="Genomic_DNA"/>
</dbReference>
<gene>
    <name evidence="1" type="ORF">LKD70_16210</name>
</gene>
<sequence>MDAFGELQNITLEEYLTLLEQMKQAALWDMDSFLEKEKYTGDIRSGSFLGVRLRYRDDEDCLYADCFSAGPRPFTRLHPDLWQFMEEESEELLINEDFDEPAENKFYWEVTKYIRCRDRFYEQYAVIYSLKREILGVEGYPYDFERRTFRDLNYEVCFSEEQKFILGRARQLKDPVNVVLPYHPGDILYVNANPFGKPFYAVYCAETVSDRDHFEWTKKEYGFYKREHPCLYISEDKKGLDITDLCGWFTDYIPFPYAPLDRIKVVDTCGDPVLLKAAEMLKEDPVIFRKWLDWRETGQSLEGKILAVEGVTI</sequence>
<dbReference type="Proteomes" id="UP001198151">
    <property type="component" value="Unassembled WGS sequence"/>
</dbReference>
<evidence type="ECO:0000313" key="1">
    <source>
        <dbReference type="EMBL" id="MCC2255936.1"/>
    </source>
</evidence>
<comment type="caution">
    <text evidence="1">The sequence shown here is derived from an EMBL/GenBank/DDBJ whole genome shotgun (WGS) entry which is preliminary data.</text>
</comment>
<evidence type="ECO:0000313" key="2">
    <source>
        <dbReference type="Proteomes" id="UP001198151"/>
    </source>
</evidence>
<dbReference type="RefSeq" id="WP_227708917.1">
    <property type="nucleotide sequence ID" value="NZ_JAJEQX010000041.1"/>
</dbReference>
<keyword evidence="2" id="KW-1185">Reference proteome</keyword>
<name>A0ABS8G139_9FIRM</name>
<reference evidence="1 2" key="1">
    <citation type="submission" date="2021-10" db="EMBL/GenBank/DDBJ databases">
        <title>Anaerobic single-cell dispensing facilitates the cultivation of human gut bacteria.</title>
        <authorList>
            <person name="Afrizal A."/>
        </authorList>
    </citation>
    <scope>NUCLEOTIDE SEQUENCE [LARGE SCALE GENOMIC DNA]</scope>
    <source>
        <strain evidence="1 2">CLA-AA-H200</strain>
    </source>
</reference>